<dbReference type="GO" id="GO:0008654">
    <property type="term" value="P:phospholipid biosynthetic process"/>
    <property type="evidence" value="ECO:0007669"/>
    <property type="project" value="UniProtKB-KW"/>
</dbReference>
<dbReference type="NCBIfam" id="NF009605">
    <property type="entry name" value="PRK13059.1"/>
    <property type="match status" value="1"/>
</dbReference>
<dbReference type="InterPro" id="IPR045540">
    <property type="entry name" value="YegS/DAGK_C"/>
</dbReference>
<dbReference type="PANTHER" id="PTHR12358:SF106">
    <property type="entry name" value="LIPID KINASE YEGS"/>
    <property type="match status" value="1"/>
</dbReference>
<keyword evidence="12" id="KW-1208">Phospholipid metabolism</keyword>
<keyword evidence="3" id="KW-0444">Lipid biosynthesis</keyword>
<evidence type="ECO:0000256" key="2">
    <source>
        <dbReference type="ARBA" id="ARBA00005983"/>
    </source>
</evidence>
<evidence type="ECO:0000256" key="11">
    <source>
        <dbReference type="ARBA" id="ARBA00023209"/>
    </source>
</evidence>
<evidence type="ECO:0000259" key="13">
    <source>
        <dbReference type="PROSITE" id="PS50146"/>
    </source>
</evidence>
<feature type="domain" description="DAGKc" evidence="13">
    <location>
        <begin position="1"/>
        <end position="132"/>
    </location>
</feature>
<dbReference type="Gene3D" id="3.40.50.10330">
    <property type="entry name" value="Probable inorganic polyphosphate/atp-NAD kinase, domain 1"/>
    <property type="match status" value="1"/>
</dbReference>
<dbReference type="RefSeq" id="WP_087678015.1">
    <property type="nucleotide sequence ID" value="NZ_FUWV01000002.1"/>
</dbReference>
<keyword evidence="8" id="KW-0067">ATP-binding</keyword>
<dbReference type="AlphaFoldDB" id="A0A1T4KKN1"/>
<evidence type="ECO:0000256" key="6">
    <source>
        <dbReference type="ARBA" id="ARBA00022741"/>
    </source>
</evidence>
<dbReference type="Pfam" id="PF00781">
    <property type="entry name" value="DAGK_cat"/>
    <property type="match status" value="1"/>
</dbReference>
<reference evidence="14 15" key="1">
    <citation type="submission" date="2017-02" db="EMBL/GenBank/DDBJ databases">
        <authorList>
            <person name="Peterson S.W."/>
        </authorList>
    </citation>
    <scope>NUCLEOTIDE SEQUENCE [LARGE SCALE GENOMIC DNA]</scope>
    <source>
        <strain evidence="14 15">DSM 15102</strain>
    </source>
</reference>
<name>A0A1T4KKN1_9FIRM</name>
<dbReference type="InterPro" id="IPR005218">
    <property type="entry name" value="Diacylglycerol/lipid_kinase"/>
</dbReference>
<keyword evidence="5" id="KW-0479">Metal-binding</keyword>
<dbReference type="GO" id="GO:0005524">
    <property type="term" value="F:ATP binding"/>
    <property type="evidence" value="ECO:0007669"/>
    <property type="project" value="UniProtKB-KW"/>
</dbReference>
<dbReference type="InterPro" id="IPR001206">
    <property type="entry name" value="Diacylglycerol_kinase_cat_dom"/>
</dbReference>
<dbReference type="NCBIfam" id="TIGR00147">
    <property type="entry name" value="YegS/Rv2252/BmrU family lipid kinase"/>
    <property type="match status" value="1"/>
</dbReference>
<dbReference type="OrthoDB" id="9786026at2"/>
<comment type="similarity">
    <text evidence="2">Belongs to the diacylglycerol/lipid kinase family.</text>
</comment>
<dbReference type="GO" id="GO:0046872">
    <property type="term" value="F:metal ion binding"/>
    <property type="evidence" value="ECO:0007669"/>
    <property type="project" value="UniProtKB-KW"/>
</dbReference>
<dbReference type="Proteomes" id="UP000196365">
    <property type="component" value="Unassembled WGS sequence"/>
</dbReference>
<keyword evidence="7 14" id="KW-0418">Kinase</keyword>
<evidence type="ECO:0000256" key="5">
    <source>
        <dbReference type="ARBA" id="ARBA00022723"/>
    </source>
</evidence>
<evidence type="ECO:0000256" key="7">
    <source>
        <dbReference type="ARBA" id="ARBA00022777"/>
    </source>
</evidence>
<evidence type="ECO:0000313" key="14">
    <source>
        <dbReference type="EMBL" id="SJZ42923.1"/>
    </source>
</evidence>
<dbReference type="Gene3D" id="2.60.200.40">
    <property type="match status" value="1"/>
</dbReference>
<keyword evidence="6" id="KW-0547">Nucleotide-binding</keyword>
<comment type="cofactor">
    <cofactor evidence="1">
        <name>Mg(2+)</name>
        <dbReference type="ChEBI" id="CHEBI:18420"/>
    </cofactor>
</comment>
<dbReference type="Pfam" id="PF19279">
    <property type="entry name" value="YegS_C"/>
    <property type="match status" value="1"/>
</dbReference>
<dbReference type="InterPro" id="IPR016064">
    <property type="entry name" value="NAD/diacylglycerol_kinase_sf"/>
</dbReference>
<keyword evidence="10" id="KW-0443">Lipid metabolism</keyword>
<dbReference type="InterPro" id="IPR050187">
    <property type="entry name" value="Lipid_Phosphate_FormReg"/>
</dbReference>
<organism evidence="14 15">
    <name type="scientific">Garciella nitratireducens DSM 15102</name>
    <dbReference type="NCBI Taxonomy" id="1121911"/>
    <lineage>
        <taxon>Bacteria</taxon>
        <taxon>Bacillati</taxon>
        <taxon>Bacillota</taxon>
        <taxon>Clostridia</taxon>
        <taxon>Eubacteriales</taxon>
        <taxon>Eubacteriaceae</taxon>
        <taxon>Garciella</taxon>
    </lineage>
</organism>
<keyword evidence="15" id="KW-1185">Reference proteome</keyword>
<accession>A0A1T4KKN1</accession>
<sequence length="316" mass="35638">MKRVKLIYNPIAGDRSFRSQLDKVVEKFQSNGYYVEIFRTIKDKKVILEDFLGEFVDSNTIIAVSGGDGTVNQVVNIMMKKNIEAPLGIFPMGTSNDLGEFLGMPKNISRCCDIIMENSQLKIDVGQINDRYFVNVATGGLVANVPQSTNVRLKNTLGKLAYYLKGLEEIPSFRPISILLESKEYTYKGKILLFLILNSQSAGGFKKIAPKAKINDGKFDVIVFKNTSWSVLAKLFLKLLRGEHINDSNVVFFQTDKLLIQPLYEDKEVINIDIDGEIGPDLPLNIQIRPQSLNMILPKKRKKELNLCKKKNNLSI</sequence>
<dbReference type="SUPFAM" id="SSF111331">
    <property type="entry name" value="NAD kinase/diacylglycerol kinase-like"/>
    <property type="match status" value="1"/>
</dbReference>
<dbReference type="GO" id="GO:0004143">
    <property type="term" value="F:ATP-dependent diacylglycerol kinase activity"/>
    <property type="evidence" value="ECO:0007669"/>
    <property type="project" value="TreeGrafter"/>
</dbReference>
<evidence type="ECO:0000256" key="8">
    <source>
        <dbReference type="ARBA" id="ARBA00022840"/>
    </source>
</evidence>
<evidence type="ECO:0000256" key="1">
    <source>
        <dbReference type="ARBA" id="ARBA00001946"/>
    </source>
</evidence>
<dbReference type="InterPro" id="IPR017438">
    <property type="entry name" value="ATP-NAD_kinase_N"/>
</dbReference>
<evidence type="ECO:0000313" key="15">
    <source>
        <dbReference type="Proteomes" id="UP000196365"/>
    </source>
</evidence>
<evidence type="ECO:0000256" key="4">
    <source>
        <dbReference type="ARBA" id="ARBA00022679"/>
    </source>
</evidence>
<dbReference type="PROSITE" id="PS50146">
    <property type="entry name" value="DAGK"/>
    <property type="match status" value="1"/>
</dbReference>
<dbReference type="PANTHER" id="PTHR12358">
    <property type="entry name" value="SPHINGOSINE KINASE"/>
    <property type="match status" value="1"/>
</dbReference>
<evidence type="ECO:0000256" key="9">
    <source>
        <dbReference type="ARBA" id="ARBA00022842"/>
    </source>
</evidence>
<evidence type="ECO:0000256" key="3">
    <source>
        <dbReference type="ARBA" id="ARBA00022516"/>
    </source>
</evidence>
<keyword evidence="11" id="KW-0594">Phospholipid biosynthesis</keyword>
<keyword evidence="4" id="KW-0808">Transferase</keyword>
<proteinExistence type="inferred from homology"/>
<protein>
    <submittedName>
        <fullName evidence="14">Lipid kinase, YegS/Rv2252/BmrU family</fullName>
    </submittedName>
</protein>
<keyword evidence="9" id="KW-0460">Magnesium</keyword>
<evidence type="ECO:0000256" key="10">
    <source>
        <dbReference type="ARBA" id="ARBA00023098"/>
    </source>
</evidence>
<dbReference type="EMBL" id="FUWV01000002">
    <property type="protein sequence ID" value="SJZ42923.1"/>
    <property type="molecule type" value="Genomic_DNA"/>
</dbReference>
<dbReference type="GO" id="GO:0005886">
    <property type="term" value="C:plasma membrane"/>
    <property type="evidence" value="ECO:0007669"/>
    <property type="project" value="TreeGrafter"/>
</dbReference>
<dbReference type="SMART" id="SM00046">
    <property type="entry name" value="DAGKc"/>
    <property type="match status" value="1"/>
</dbReference>
<evidence type="ECO:0000256" key="12">
    <source>
        <dbReference type="ARBA" id="ARBA00023264"/>
    </source>
</evidence>
<gene>
    <name evidence="14" type="ORF">SAMN02745973_00579</name>
</gene>